<feature type="region of interest" description="Disordered" evidence="2">
    <location>
        <begin position="122"/>
        <end position="172"/>
    </location>
</feature>
<organism evidence="3">
    <name type="scientific">marine metagenome</name>
    <dbReference type="NCBI Taxonomy" id="408172"/>
    <lineage>
        <taxon>unclassified sequences</taxon>
        <taxon>metagenomes</taxon>
        <taxon>ecological metagenomes</taxon>
    </lineage>
</organism>
<keyword evidence="1" id="KW-0238">DNA-binding</keyword>
<evidence type="ECO:0000313" key="3">
    <source>
        <dbReference type="EMBL" id="SVB07717.1"/>
    </source>
</evidence>
<dbReference type="Gene3D" id="2.40.50.140">
    <property type="entry name" value="Nucleic acid-binding proteins"/>
    <property type="match status" value="1"/>
</dbReference>
<protein>
    <recommendedName>
        <fullName evidence="4">Single-stranded DNA-binding protein</fullName>
    </recommendedName>
</protein>
<dbReference type="PANTHER" id="PTHR10302:SF27">
    <property type="entry name" value="SINGLE-STRANDED DNA-BINDING PROTEIN"/>
    <property type="match status" value="1"/>
</dbReference>
<dbReference type="InterPro" id="IPR012340">
    <property type="entry name" value="NA-bd_OB-fold"/>
</dbReference>
<dbReference type="InterPro" id="IPR000424">
    <property type="entry name" value="Primosome_PriB/ssb"/>
</dbReference>
<dbReference type="PIRSF" id="PIRSF002070">
    <property type="entry name" value="SSB"/>
    <property type="match status" value="1"/>
</dbReference>
<reference evidence="3" key="1">
    <citation type="submission" date="2018-05" db="EMBL/GenBank/DDBJ databases">
        <authorList>
            <person name="Lanie J.A."/>
            <person name="Ng W.-L."/>
            <person name="Kazmierczak K.M."/>
            <person name="Andrzejewski T.M."/>
            <person name="Davidsen T.M."/>
            <person name="Wayne K.J."/>
            <person name="Tettelin H."/>
            <person name="Glass J.I."/>
            <person name="Rusch D."/>
            <person name="Podicherti R."/>
            <person name="Tsui H.-C.T."/>
            <person name="Winkler M.E."/>
        </authorList>
    </citation>
    <scope>NUCLEOTIDE SEQUENCE</scope>
</reference>
<feature type="non-terminal residue" evidence="3">
    <location>
        <position position="1"/>
    </location>
</feature>
<dbReference type="SUPFAM" id="SSF50249">
    <property type="entry name" value="Nucleic acid-binding proteins"/>
    <property type="match status" value="1"/>
</dbReference>
<feature type="compositionally biased region" description="Polar residues" evidence="2">
    <location>
        <begin position="150"/>
        <end position="159"/>
    </location>
</feature>
<accession>A0A382B3A8</accession>
<dbReference type="CDD" id="cd04496">
    <property type="entry name" value="SSB_OBF"/>
    <property type="match status" value="1"/>
</dbReference>
<feature type="compositionally biased region" description="Low complexity" evidence="2">
    <location>
        <begin position="134"/>
        <end position="149"/>
    </location>
</feature>
<proteinExistence type="inferred from homology"/>
<dbReference type="PANTHER" id="PTHR10302">
    <property type="entry name" value="SINGLE-STRANDED DNA-BINDING PROTEIN"/>
    <property type="match status" value="1"/>
</dbReference>
<sequence length="172" mass="19569">SVTLERNRYINTRRGMGSLNKVMLIGNLGRDPEIRYTQAGSAVANFSLATTDRWTDRQGQRQERTEWHDIVAFDRLADLAQNYLKKGKSVFIEGRLQTRSWEDPQGQKRYRTEVVANGMQFLDARPSGEGGGQYSSDQPQSSNNDQASSETPDSENNQNSEKEDYIKDDIPF</sequence>
<evidence type="ECO:0000256" key="1">
    <source>
        <dbReference type="ARBA" id="ARBA00023125"/>
    </source>
</evidence>
<dbReference type="GO" id="GO:0006260">
    <property type="term" value="P:DNA replication"/>
    <property type="evidence" value="ECO:0007669"/>
    <property type="project" value="InterPro"/>
</dbReference>
<feature type="compositionally biased region" description="Basic and acidic residues" evidence="2">
    <location>
        <begin position="160"/>
        <end position="172"/>
    </location>
</feature>
<dbReference type="PROSITE" id="PS50935">
    <property type="entry name" value="SSB"/>
    <property type="match status" value="1"/>
</dbReference>
<gene>
    <name evidence="3" type="ORF">METZ01_LOCUS160571</name>
</gene>
<dbReference type="AlphaFoldDB" id="A0A382B3A8"/>
<dbReference type="Pfam" id="PF00436">
    <property type="entry name" value="SSB"/>
    <property type="match status" value="1"/>
</dbReference>
<dbReference type="GO" id="GO:0003697">
    <property type="term" value="F:single-stranded DNA binding"/>
    <property type="evidence" value="ECO:0007669"/>
    <property type="project" value="InterPro"/>
</dbReference>
<dbReference type="InterPro" id="IPR011344">
    <property type="entry name" value="ssDNA-bd"/>
</dbReference>
<name>A0A382B3A8_9ZZZZ</name>
<evidence type="ECO:0000256" key="2">
    <source>
        <dbReference type="SAM" id="MobiDB-lite"/>
    </source>
</evidence>
<dbReference type="EMBL" id="UINC01027816">
    <property type="protein sequence ID" value="SVB07717.1"/>
    <property type="molecule type" value="Genomic_DNA"/>
</dbReference>
<dbReference type="HAMAP" id="MF_00984">
    <property type="entry name" value="SSB"/>
    <property type="match status" value="1"/>
</dbReference>
<dbReference type="GO" id="GO:0009295">
    <property type="term" value="C:nucleoid"/>
    <property type="evidence" value="ECO:0007669"/>
    <property type="project" value="TreeGrafter"/>
</dbReference>
<evidence type="ECO:0008006" key="4">
    <source>
        <dbReference type="Google" id="ProtNLM"/>
    </source>
</evidence>
<dbReference type="NCBIfam" id="TIGR00621">
    <property type="entry name" value="ssb"/>
    <property type="match status" value="1"/>
</dbReference>